<feature type="region of interest" description="Disordered" evidence="2">
    <location>
        <begin position="119"/>
        <end position="151"/>
    </location>
</feature>
<evidence type="ECO:0000259" key="3">
    <source>
        <dbReference type="Pfam" id="PF05030"/>
    </source>
</evidence>
<protein>
    <recommendedName>
        <fullName evidence="3">SS18 N-terminal domain-containing protein</fullName>
    </recommendedName>
</protein>
<accession>A0A5J5AT83</accession>
<dbReference type="AlphaFoldDB" id="A0A5J5AT83"/>
<dbReference type="Pfam" id="PF05030">
    <property type="entry name" value="SSXT"/>
    <property type="match status" value="1"/>
</dbReference>
<dbReference type="Proteomes" id="UP000325577">
    <property type="component" value="Linkage Group LG18"/>
</dbReference>
<gene>
    <name evidence="4" type="ORF">F0562_031017</name>
</gene>
<feature type="domain" description="SS18 N-terminal" evidence="3">
    <location>
        <begin position="16"/>
        <end position="70"/>
    </location>
</feature>
<evidence type="ECO:0000313" key="4">
    <source>
        <dbReference type="EMBL" id="KAA8533549.1"/>
    </source>
</evidence>
<sequence>MQQQTLNAPPLAPPNTITTEQIQKYLDENKNLILAILENQNLGKLTECAEYQAQLQKNLMYLAAIADAQPQGPTMPSQIPSHSVAQQEHHMQQPQAAAVQQQQDIIAKKSPFHLNAFQPQDQQQQLQHHFQQQQLIQQGHMGPRPSAMNDMHQAMQTGHGTSRSLLDARRIRQDGSAASSGDAQGKSRRW</sequence>
<proteinExistence type="inferred from homology"/>
<keyword evidence="5" id="KW-1185">Reference proteome</keyword>
<dbReference type="InterPro" id="IPR007726">
    <property type="entry name" value="SS18_N"/>
</dbReference>
<organism evidence="4 5">
    <name type="scientific">Nyssa sinensis</name>
    <dbReference type="NCBI Taxonomy" id="561372"/>
    <lineage>
        <taxon>Eukaryota</taxon>
        <taxon>Viridiplantae</taxon>
        <taxon>Streptophyta</taxon>
        <taxon>Embryophyta</taxon>
        <taxon>Tracheophyta</taxon>
        <taxon>Spermatophyta</taxon>
        <taxon>Magnoliopsida</taxon>
        <taxon>eudicotyledons</taxon>
        <taxon>Gunneridae</taxon>
        <taxon>Pentapetalae</taxon>
        <taxon>asterids</taxon>
        <taxon>Cornales</taxon>
        <taxon>Nyssaceae</taxon>
        <taxon>Nyssa</taxon>
    </lineage>
</organism>
<evidence type="ECO:0000313" key="5">
    <source>
        <dbReference type="Proteomes" id="UP000325577"/>
    </source>
</evidence>
<name>A0A5J5AT83_9ASTE</name>
<dbReference type="EMBL" id="CM018041">
    <property type="protein sequence ID" value="KAA8533549.1"/>
    <property type="molecule type" value="Genomic_DNA"/>
</dbReference>
<reference evidence="4 5" key="1">
    <citation type="submission" date="2019-09" db="EMBL/GenBank/DDBJ databases">
        <title>A chromosome-level genome assembly of the Chinese tupelo Nyssa sinensis.</title>
        <authorList>
            <person name="Yang X."/>
            <person name="Kang M."/>
            <person name="Yang Y."/>
            <person name="Xiong H."/>
            <person name="Wang M."/>
            <person name="Zhang Z."/>
            <person name="Wang Z."/>
            <person name="Wu H."/>
            <person name="Ma T."/>
            <person name="Liu J."/>
            <person name="Xi Z."/>
        </authorList>
    </citation>
    <scope>NUCLEOTIDE SEQUENCE [LARGE SCALE GENOMIC DNA]</scope>
    <source>
        <strain evidence="4">J267</strain>
        <tissue evidence="4">Leaf</tissue>
    </source>
</reference>
<dbReference type="OrthoDB" id="10265171at2759"/>
<evidence type="ECO:0000256" key="2">
    <source>
        <dbReference type="SAM" id="MobiDB-lite"/>
    </source>
</evidence>
<feature type="compositionally biased region" description="Low complexity" evidence="2">
    <location>
        <begin position="119"/>
        <end position="138"/>
    </location>
</feature>
<comment type="similarity">
    <text evidence="1">Belongs to the SS18 family.</text>
</comment>
<evidence type="ECO:0000256" key="1">
    <source>
        <dbReference type="ARBA" id="ARBA00007945"/>
    </source>
</evidence>